<proteinExistence type="predicted"/>
<protein>
    <recommendedName>
        <fullName evidence="6">VWFA domain-containing protein</fullName>
    </recommendedName>
</protein>
<evidence type="ECO:0000259" key="6">
    <source>
        <dbReference type="PROSITE" id="PS50234"/>
    </source>
</evidence>
<keyword evidence="4" id="KW-0677">Repeat</keyword>
<dbReference type="Proteomes" id="UP001186944">
    <property type="component" value="Unassembled WGS sequence"/>
</dbReference>
<dbReference type="PROSITE" id="PS50234">
    <property type="entry name" value="VWFA"/>
    <property type="match status" value="1"/>
</dbReference>
<keyword evidence="2" id="KW-0964">Secreted</keyword>
<dbReference type="GO" id="GO:0005576">
    <property type="term" value="C:extracellular region"/>
    <property type="evidence" value="ECO:0007669"/>
    <property type="project" value="UniProtKB-SubCell"/>
</dbReference>
<dbReference type="PANTHER" id="PTHR24020">
    <property type="entry name" value="COLLAGEN ALPHA"/>
    <property type="match status" value="1"/>
</dbReference>
<dbReference type="SUPFAM" id="SSF53300">
    <property type="entry name" value="vWA-like"/>
    <property type="match status" value="1"/>
</dbReference>
<gene>
    <name evidence="7" type="ORF">FSP39_015985</name>
</gene>
<sequence>MIVCTVYNVWKIQCKDIAWQNSDSMAVRMDEDPPSVNCTVRIDFFLKECKEKSDIVFAVDDSSSVFITSFKKVKSFIKRVLLPANIDSGDVRVGLLRFSDDVSVEFDLNTYTSKKELFRHVDSMQRAFGNTYTAEALRVMNEEMFNQSKGDRDNVQNIAIVVTDGRSIFLQETLARAKQARQNGVHIFVIGVGDVSEDEIRGMASLPSMENAFTLEGYAQLRRFKEDFFRFCKGKNYLQFYFIFVCR</sequence>
<accession>A0AA89C5I3</accession>
<reference evidence="7" key="1">
    <citation type="submission" date="2019-08" db="EMBL/GenBank/DDBJ databases">
        <title>The improved chromosome-level genome for the pearl oyster Pinctada fucata martensii using PacBio sequencing and Hi-C.</title>
        <authorList>
            <person name="Zheng Z."/>
        </authorList>
    </citation>
    <scope>NUCLEOTIDE SEQUENCE</scope>
    <source>
        <strain evidence="7">ZZ-2019</strain>
        <tissue evidence="7">Adductor muscle</tissue>
    </source>
</reference>
<dbReference type="PRINTS" id="PR00453">
    <property type="entry name" value="VWFADOMAIN"/>
</dbReference>
<evidence type="ECO:0000313" key="8">
    <source>
        <dbReference type="Proteomes" id="UP001186944"/>
    </source>
</evidence>
<keyword evidence="8" id="KW-1185">Reference proteome</keyword>
<evidence type="ECO:0000256" key="5">
    <source>
        <dbReference type="ARBA" id="ARBA00023180"/>
    </source>
</evidence>
<dbReference type="InterPro" id="IPR002035">
    <property type="entry name" value="VWF_A"/>
</dbReference>
<dbReference type="Gene3D" id="3.40.50.410">
    <property type="entry name" value="von Willebrand factor, type A domain"/>
    <property type="match status" value="1"/>
</dbReference>
<evidence type="ECO:0000256" key="4">
    <source>
        <dbReference type="ARBA" id="ARBA00022737"/>
    </source>
</evidence>
<dbReference type="SMART" id="SM00327">
    <property type="entry name" value="VWA"/>
    <property type="match status" value="1"/>
</dbReference>
<dbReference type="CDD" id="cd01450">
    <property type="entry name" value="vWFA_subfamily_ECM"/>
    <property type="match status" value="1"/>
</dbReference>
<dbReference type="Pfam" id="PF00092">
    <property type="entry name" value="VWA"/>
    <property type="match status" value="1"/>
</dbReference>
<dbReference type="EMBL" id="VSWD01000006">
    <property type="protein sequence ID" value="KAK3100192.1"/>
    <property type="molecule type" value="Genomic_DNA"/>
</dbReference>
<keyword evidence="5" id="KW-0325">Glycoprotein</keyword>
<evidence type="ECO:0000256" key="1">
    <source>
        <dbReference type="ARBA" id="ARBA00004613"/>
    </source>
</evidence>
<evidence type="ECO:0000313" key="7">
    <source>
        <dbReference type="EMBL" id="KAK3100192.1"/>
    </source>
</evidence>
<dbReference type="InterPro" id="IPR050525">
    <property type="entry name" value="ECM_Assembly_Org"/>
</dbReference>
<dbReference type="InterPro" id="IPR036465">
    <property type="entry name" value="vWFA_dom_sf"/>
</dbReference>
<dbReference type="PANTHER" id="PTHR24020:SF20">
    <property type="entry name" value="PH DOMAIN-CONTAINING PROTEIN"/>
    <property type="match status" value="1"/>
</dbReference>
<name>A0AA89C5I3_PINIB</name>
<evidence type="ECO:0000256" key="2">
    <source>
        <dbReference type="ARBA" id="ARBA00022525"/>
    </source>
</evidence>
<organism evidence="7 8">
    <name type="scientific">Pinctada imbricata</name>
    <name type="common">Atlantic pearl-oyster</name>
    <name type="synonym">Pinctada martensii</name>
    <dbReference type="NCBI Taxonomy" id="66713"/>
    <lineage>
        <taxon>Eukaryota</taxon>
        <taxon>Metazoa</taxon>
        <taxon>Spiralia</taxon>
        <taxon>Lophotrochozoa</taxon>
        <taxon>Mollusca</taxon>
        <taxon>Bivalvia</taxon>
        <taxon>Autobranchia</taxon>
        <taxon>Pteriomorphia</taxon>
        <taxon>Pterioida</taxon>
        <taxon>Pterioidea</taxon>
        <taxon>Pteriidae</taxon>
        <taxon>Pinctada</taxon>
    </lineage>
</organism>
<comment type="subcellular location">
    <subcellularLocation>
        <location evidence="1">Secreted</location>
    </subcellularLocation>
</comment>
<dbReference type="AlphaFoldDB" id="A0AA89C5I3"/>
<feature type="domain" description="VWFA" evidence="6">
    <location>
        <begin position="54"/>
        <end position="228"/>
    </location>
</feature>
<evidence type="ECO:0000256" key="3">
    <source>
        <dbReference type="ARBA" id="ARBA00022729"/>
    </source>
</evidence>
<dbReference type="FunFam" id="3.40.50.410:FF:000004">
    <property type="entry name" value="collagen alpha-6(VI) chain"/>
    <property type="match status" value="1"/>
</dbReference>
<keyword evidence="3" id="KW-0732">Signal</keyword>
<comment type="caution">
    <text evidence="7">The sequence shown here is derived from an EMBL/GenBank/DDBJ whole genome shotgun (WGS) entry which is preliminary data.</text>
</comment>